<keyword evidence="1" id="KW-0812">Transmembrane</keyword>
<name>C9LWL7_SELS3</name>
<proteinExistence type="predicted"/>
<organism evidence="2 3">
    <name type="scientific">Selenomonas sputigena (strain ATCC 35185 / DSM 20758 / CCUG 44933 / VPI D19B-28)</name>
    <dbReference type="NCBI Taxonomy" id="546271"/>
    <lineage>
        <taxon>Bacteria</taxon>
        <taxon>Bacillati</taxon>
        <taxon>Bacillota</taxon>
        <taxon>Negativicutes</taxon>
        <taxon>Selenomonadales</taxon>
        <taxon>Selenomonadaceae</taxon>
        <taxon>Selenomonas</taxon>
    </lineage>
</organism>
<evidence type="ECO:0000256" key="1">
    <source>
        <dbReference type="SAM" id="Phobius"/>
    </source>
</evidence>
<feature type="transmembrane region" description="Helical" evidence="1">
    <location>
        <begin position="27"/>
        <end position="49"/>
    </location>
</feature>
<protein>
    <submittedName>
        <fullName evidence="2">Uncharacterized protein</fullName>
    </submittedName>
</protein>
<dbReference type="AlphaFoldDB" id="C9LWL7"/>
<dbReference type="Proteomes" id="UP000003505">
    <property type="component" value="Unassembled WGS sequence"/>
</dbReference>
<gene>
    <name evidence="2" type="ORF">SELSPUOL_01872</name>
</gene>
<evidence type="ECO:0000313" key="2">
    <source>
        <dbReference type="EMBL" id="EEX76765.1"/>
    </source>
</evidence>
<reference evidence="2 3" key="1">
    <citation type="submission" date="2009-09" db="EMBL/GenBank/DDBJ databases">
        <authorList>
            <person name="Weinstock G."/>
            <person name="Sodergren E."/>
            <person name="Clifton S."/>
            <person name="Fulton L."/>
            <person name="Fulton B."/>
            <person name="Courtney L."/>
            <person name="Fronick C."/>
            <person name="Harrison M."/>
            <person name="Strong C."/>
            <person name="Farmer C."/>
            <person name="Delahaunty K."/>
            <person name="Markovic C."/>
            <person name="Hall O."/>
            <person name="Minx P."/>
            <person name="Tomlinson C."/>
            <person name="Mitreva M."/>
            <person name="Nelson J."/>
            <person name="Hou S."/>
            <person name="Wollam A."/>
            <person name="Pepin K.H."/>
            <person name="Johnson M."/>
            <person name="Bhonagiri V."/>
            <person name="Nash W.E."/>
            <person name="Warren W."/>
            <person name="Chinwalla A."/>
            <person name="Mardis E.R."/>
            <person name="Wilson R.K."/>
        </authorList>
    </citation>
    <scope>NUCLEOTIDE SEQUENCE [LARGE SCALE GENOMIC DNA]</scope>
    <source>
        <strain evidence="3">ATCC 35185 / DSM 20758 / VPI D19B-28</strain>
    </source>
</reference>
<accession>C9LWL7</accession>
<comment type="caution">
    <text evidence="2">The sequence shown here is derived from an EMBL/GenBank/DDBJ whole genome shotgun (WGS) entry which is preliminary data.</text>
</comment>
<evidence type="ECO:0000313" key="3">
    <source>
        <dbReference type="Proteomes" id="UP000003505"/>
    </source>
</evidence>
<dbReference type="EMBL" id="ACKP02000044">
    <property type="protein sequence ID" value="EEX76765.1"/>
    <property type="molecule type" value="Genomic_DNA"/>
</dbReference>
<keyword evidence="1" id="KW-0472">Membrane</keyword>
<sequence length="50" mass="5613">MIYYHCHGPHQANPARREVDTMSLIDFMVSLLISILGSILGTLILQMLAQ</sequence>
<keyword evidence="1" id="KW-1133">Transmembrane helix</keyword>